<proteinExistence type="predicted"/>
<sequence>MTKETRRSFLLKCNEIYGQKSLKQVSAAVGDHRSEDVVVAISDIAALPTFYFCPPVVVNFGEASKSYK</sequence>
<reference evidence="3" key="1">
    <citation type="submission" date="2016-06" db="UniProtKB">
        <authorList>
            <consortium name="WormBaseParasite"/>
        </authorList>
    </citation>
    <scope>IDENTIFICATION</scope>
</reference>
<name>A0A183GZW8_9BILA</name>
<reference evidence="1 2" key="2">
    <citation type="submission" date="2018-11" db="EMBL/GenBank/DDBJ databases">
        <authorList>
            <consortium name="Pathogen Informatics"/>
        </authorList>
    </citation>
    <scope>NUCLEOTIDE SEQUENCE [LARGE SCALE GENOMIC DNA]</scope>
</reference>
<evidence type="ECO:0000313" key="2">
    <source>
        <dbReference type="Proteomes" id="UP000267606"/>
    </source>
</evidence>
<accession>A0A183GZW8</accession>
<evidence type="ECO:0000313" key="1">
    <source>
        <dbReference type="EMBL" id="VDO27039.1"/>
    </source>
</evidence>
<dbReference type="Proteomes" id="UP000267606">
    <property type="component" value="Unassembled WGS sequence"/>
</dbReference>
<dbReference type="WBParaSite" id="OFLC_0000077701-mRNA-1">
    <property type="protein sequence ID" value="OFLC_0000077701-mRNA-1"/>
    <property type="gene ID" value="OFLC_0000077701"/>
</dbReference>
<gene>
    <name evidence="1" type="ORF">OFLC_LOCUS778</name>
</gene>
<organism evidence="3">
    <name type="scientific">Onchocerca flexuosa</name>
    <dbReference type="NCBI Taxonomy" id="387005"/>
    <lineage>
        <taxon>Eukaryota</taxon>
        <taxon>Metazoa</taxon>
        <taxon>Ecdysozoa</taxon>
        <taxon>Nematoda</taxon>
        <taxon>Chromadorea</taxon>
        <taxon>Rhabditida</taxon>
        <taxon>Spirurina</taxon>
        <taxon>Spiruromorpha</taxon>
        <taxon>Filarioidea</taxon>
        <taxon>Onchocercidae</taxon>
        <taxon>Onchocerca</taxon>
    </lineage>
</organism>
<dbReference type="EMBL" id="UZAJ01000300">
    <property type="protein sequence ID" value="VDO27039.1"/>
    <property type="molecule type" value="Genomic_DNA"/>
</dbReference>
<dbReference type="AlphaFoldDB" id="A0A183GZW8"/>
<keyword evidence="2" id="KW-1185">Reference proteome</keyword>
<protein>
    <submittedName>
        <fullName evidence="3">tRNA_edit domain-containing protein</fullName>
    </submittedName>
</protein>
<evidence type="ECO:0000313" key="3">
    <source>
        <dbReference type="WBParaSite" id="OFLC_0000077701-mRNA-1"/>
    </source>
</evidence>